<evidence type="ECO:0000256" key="1">
    <source>
        <dbReference type="ARBA" id="ARBA00004162"/>
    </source>
</evidence>
<feature type="binding site" evidence="12">
    <location>
        <position position="401"/>
    </location>
    <ligand>
        <name>ATP</name>
        <dbReference type="ChEBI" id="CHEBI:30616"/>
    </ligand>
</feature>
<keyword evidence="17" id="KW-0808">Transferase</keyword>
<evidence type="ECO:0000256" key="6">
    <source>
        <dbReference type="ARBA" id="ARBA00022729"/>
    </source>
</evidence>
<feature type="region of interest" description="Disordered" evidence="13">
    <location>
        <begin position="647"/>
        <end position="672"/>
    </location>
</feature>
<evidence type="ECO:0000313" key="17">
    <source>
        <dbReference type="EMBL" id="OAY66138.1"/>
    </source>
</evidence>
<keyword evidence="7" id="KW-0677">Repeat</keyword>
<reference evidence="17 18" key="1">
    <citation type="journal article" date="2016" name="DNA Res.">
        <title>The draft genome of MD-2 pineapple using hybrid error correction of long reads.</title>
        <authorList>
            <person name="Redwan R.M."/>
            <person name="Saidin A."/>
            <person name="Kumar S.V."/>
        </authorList>
    </citation>
    <scope>NUCLEOTIDE SEQUENCE [LARGE SCALE GENOMIC DNA]</scope>
    <source>
        <strain evidence="18">cv. MD2</strain>
        <tissue evidence="17">Leaf</tissue>
    </source>
</reference>
<dbReference type="InterPro" id="IPR013210">
    <property type="entry name" value="LRR_N_plant-typ"/>
</dbReference>
<evidence type="ECO:0000256" key="13">
    <source>
        <dbReference type="SAM" id="MobiDB-lite"/>
    </source>
</evidence>
<keyword evidence="9 12" id="KW-0067">ATP-binding</keyword>
<sequence length="680" mass="71362">MASRRCTMESTPPLLLLLFLFLSIFLLLSSHVGGAPDLDSDRAALLAFAAAVGPALRWSASSATCNWTGVVCSSGRVAELHLPGSSLRGPIPDSTLGNLTALRVLSLRFNALSGPLPSDLAALLELRNLNLQRNFFSGEIPVGLLSLPNLVRLNLADNGLSGGISPEFGKMTHLKTLYLERNRLTGQIPDLNLASLGAFNVSYNLLNGSVPEGLRRMPASSFLGMPLCGGPLGPCPGEISPAPAPGQALAPGAHSSSSGGGGGGGGGKKLSGGAIAGIAIGSVAATLLLLGLLLLLCRRCGGKGYNAKDAAVAEMALKDKEVVGAPNGYGGYGAARAAPALAPAAAAAPPSGGKKLVFLGPGPRVYDLEDLLRASAEVLGKGTFGTTYKAVLEMGPVVAVKRLKDSNLPEREFRDKIGAVASLDHPNLVPLQAYYFSKDEKLLVYEYVSMGSLSSSLHGNRGSGRTPLDWVARSGIALAAAKAIQYIHSTSPKASHGNIKSSNVLLSGPSEARISDHGLAHLVGLAAAPTRASGYRAPEVTDLRKISQKADVYSFGVLLMELLTGKAPAHAVLNDEGVDLPRWVQSVVREEWTAEVFDVELLRDQHVEQEMMELLQLALDCAEQYPDKRPTMSEVVVRIEEIRASSLGSGERRRQQNGHETIESADRSSSMISELQAVGF</sequence>
<organism evidence="17 18">
    <name type="scientific">Ananas comosus</name>
    <name type="common">Pineapple</name>
    <name type="synonym">Ananas ananas</name>
    <dbReference type="NCBI Taxonomy" id="4615"/>
    <lineage>
        <taxon>Eukaryota</taxon>
        <taxon>Viridiplantae</taxon>
        <taxon>Streptophyta</taxon>
        <taxon>Embryophyta</taxon>
        <taxon>Tracheophyta</taxon>
        <taxon>Spermatophyta</taxon>
        <taxon>Magnoliopsida</taxon>
        <taxon>Liliopsida</taxon>
        <taxon>Poales</taxon>
        <taxon>Bromeliaceae</taxon>
        <taxon>Bromelioideae</taxon>
        <taxon>Ananas</taxon>
    </lineage>
</organism>
<dbReference type="InterPro" id="IPR000719">
    <property type="entry name" value="Prot_kinase_dom"/>
</dbReference>
<feature type="transmembrane region" description="Helical" evidence="14">
    <location>
        <begin position="274"/>
        <end position="296"/>
    </location>
</feature>
<keyword evidence="5 14" id="KW-0812">Transmembrane</keyword>
<accession>A0A199UMZ7</accession>
<dbReference type="STRING" id="4615.A0A199UMZ7"/>
<dbReference type="Gene3D" id="1.10.510.10">
    <property type="entry name" value="Transferase(Phosphotransferase) domain 1"/>
    <property type="match status" value="1"/>
</dbReference>
<evidence type="ECO:0000256" key="4">
    <source>
        <dbReference type="ARBA" id="ARBA00022614"/>
    </source>
</evidence>
<evidence type="ECO:0000256" key="3">
    <source>
        <dbReference type="ARBA" id="ARBA00022553"/>
    </source>
</evidence>
<evidence type="ECO:0000256" key="5">
    <source>
        <dbReference type="ARBA" id="ARBA00022692"/>
    </source>
</evidence>
<dbReference type="GO" id="GO:0005524">
    <property type="term" value="F:ATP binding"/>
    <property type="evidence" value="ECO:0007669"/>
    <property type="project" value="UniProtKB-UniRule"/>
</dbReference>
<feature type="compositionally biased region" description="Low complexity" evidence="13">
    <location>
        <begin position="245"/>
        <end position="257"/>
    </location>
</feature>
<dbReference type="Pfam" id="PF07714">
    <property type="entry name" value="PK_Tyr_Ser-Thr"/>
    <property type="match status" value="1"/>
</dbReference>
<dbReference type="SUPFAM" id="SSF56112">
    <property type="entry name" value="Protein kinase-like (PK-like)"/>
    <property type="match status" value="1"/>
</dbReference>
<evidence type="ECO:0000256" key="15">
    <source>
        <dbReference type="SAM" id="SignalP"/>
    </source>
</evidence>
<evidence type="ECO:0000256" key="14">
    <source>
        <dbReference type="SAM" id="Phobius"/>
    </source>
</evidence>
<dbReference type="InterPro" id="IPR001611">
    <property type="entry name" value="Leu-rich_rpt"/>
</dbReference>
<dbReference type="InterPro" id="IPR025875">
    <property type="entry name" value="Leu-rich_rpt_4"/>
</dbReference>
<dbReference type="PANTHER" id="PTHR48010:SF4">
    <property type="entry name" value="OS04G0463000 PROTEIN"/>
    <property type="match status" value="1"/>
</dbReference>
<dbReference type="Pfam" id="PF12799">
    <property type="entry name" value="LRR_4"/>
    <property type="match status" value="1"/>
</dbReference>
<comment type="subcellular location">
    <subcellularLocation>
        <location evidence="1">Cell membrane</location>
        <topology evidence="1">Single-pass membrane protein</topology>
    </subcellularLocation>
</comment>
<dbReference type="Pfam" id="PF00560">
    <property type="entry name" value="LRR_1"/>
    <property type="match status" value="1"/>
</dbReference>
<keyword evidence="8 12" id="KW-0547">Nucleotide-binding</keyword>
<dbReference type="InterPro" id="IPR050994">
    <property type="entry name" value="At_inactive_RLKs"/>
</dbReference>
<evidence type="ECO:0000256" key="12">
    <source>
        <dbReference type="PROSITE-ProRule" id="PRU10141"/>
    </source>
</evidence>
<gene>
    <name evidence="17" type="ORF">ACMD2_05865</name>
</gene>
<evidence type="ECO:0000256" key="8">
    <source>
        <dbReference type="ARBA" id="ARBA00022741"/>
    </source>
</evidence>
<keyword evidence="6 15" id="KW-0732">Signal</keyword>
<dbReference type="InterPro" id="IPR032675">
    <property type="entry name" value="LRR_dom_sf"/>
</dbReference>
<dbReference type="GO" id="GO:0004672">
    <property type="term" value="F:protein kinase activity"/>
    <property type="evidence" value="ECO:0007669"/>
    <property type="project" value="InterPro"/>
</dbReference>
<dbReference type="SUPFAM" id="SSF52058">
    <property type="entry name" value="L domain-like"/>
    <property type="match status" value="1"/>
</dbReference>
<feature type="region of interest" description="Disordered" evidence="13">
    <location>
        <begin position="239"/>
        <end position="265"/>
    </location>
</feature>
<dbReference type="Proteomes" id="UP000092600">
    <property type="component" value="Unassembled WGS sequence"/>
</dbReference>
<keyword evidence="10 14" id="KW-1133">Transmembrane helix</keyword>
<feature type="signal peptide" evidence="15">
    <location>
        <begin position="1"/>
        <end position="34"/>
    </location>
</feature>
<dbReference type="Gene3D" id="3.30.200.20">
    <property type="entry name" value="Phosphorylase Kinase, domain 1"/>
    <property type="match status" value="1"/>
</dbReference>
<keyword evidence="11 14" id="KW-0472">Membrane</keyword>
<dbReference type="FunFam" id="3.30.200.20:FF:000307">
    <property type="entry name" value="pollen receptor-like kinase 1"/>
    <property type="match status" value="1"/>
</dbReference>
<dbReference type="InterPro" id="IPR011009">
    <property type="entry name" value="Kinase-like_dom_sf"/>
</dbReference>
<dbReference type="PROSITE" id="PS00107">
    <property type="entry name" value="PROTEIN_KINASE_ATP"/>
    <property type="match status" value="1"/>
</dbReference>
<name>A0A199UMZ7_ANACO</name>
<keyword evidence="4" id="KW-0433">Leucine-rich repeat</keyword>
<dbReference type="AlphaFoldDB" id="A0A199UMZ7"/>
<keyword evidence="17" id="KW-0418">Kinase</keyword>
<dbReference type="Pfam" id="PF08263">
    <property type="entry name" value="LRRNT_2"/>
    <property type="match status" value="1"/>
</dbReference>
<keyword evidence="3" id="KW-0597">Phosphoprotein</keyword>
<dbReference type="InterPro" id="IPR001245">
    <property type="entry name" value="Ser-Thr/Tyr_kinase_cat_dom"/>
</dbReference>
<evidence type="ECO:0000256" key="2">
    <source>
        <dbReference type="ARBA" id="ARBA00022475"/>
    </source>
</evidence>
<evidence type="ECO:0000259" key="16">
    <source>
        <dbReference type="PROSITE" id="PS50011"/>
    </source>
</evidence>
<keyword evidence="2" id="KW-1003">Cell membrane</keyword>
<evidence type="ECO:0000256" key="9">
    <source>
        <dbReference type="ARBA" id="ARBA00022840"/>
    </source>
</evidence>
<proteinExistence type="predicted"/>
<evidence type="ECO:0000256" key="10">
    <source>
        <dbReference type="ARBA" id="ARBA00022989"/>
    </source>
</evidence>
<dbReference type="FunFam" id="3.80.10.10:FF:000234">
    <property type="entry name" value="Probable inactive receptor kinase RLK902"/>
    <property type="match status" value="1"/>
</dbReference>
<evidence type="ECO:0000256" key="11">
    <source>
        <dbReference type="ARBA" id="ARBA00023136"/>
    </source>
</evidence>
<evidence type="ECO:0000256" key="7">
    <source>
        <dbReference type="ARBA" id="ARBA00022737"/>
    </source>
</evidence>
<feature type="chain" id="PRO_5008508090" evidence="15">
    <location>
        <begin position="35"/>
        <end position="680"/>
    </location>
</feature>
<dbReference type="FunFam" id="1.10.510.10:FF:000095">
    <property type="entry name" value="protein STRUBBELIG-RECEPTOR FAMILY 8"/>
    <property type="match status" value="1"/>
</dbReference>
<feature type="domain" description="Protein kinase" evidence="16">
    <location>
        <begin position="373"/>
        <end position="642"/>
    </location>
</feature>
<dbReference type="PANTHER" id="PTHR48010">
    <property type="entry name" value="OS05G0588300 PROTEIN"/>
    <property type="match status" value="1"/>
</dbReference>
<dbReference type="InterPro" id="IPR017441">
    <property type="entry name" value="Protein_kinase_ATP_BS"/>
</dbReference>
<dbReference type="EMBL" id="LSRQ01006443">
    <property type="protein sequence ID" value="OAY66138.1"/>
    <property type="molecule type" value="Genomic_DNA"/>
</dbReference>
<protein>
    <submittedName>
        <fullName evidence="17">Putative inactive receptor kinase</fullName>
    </submittedName>
</protein>
<evidence type="ECO:0000313" key="18">
    <source>
        <dbReference type="Proteomes" id="UP000092600"/>
    </source>
</evidence>
<dbReference type="GO" id="GO:0005886">
    <property type="term" value="C:plasma membrane"/>
    <property type="evidence" value="ECO:0007669"/>
    <property type="project" value="UniProtKB-SubCell"/>
</dbReference>
<keyword evidence="17" id="KW-0675">Receptor</keyword>
<dbReference type="PROSITE" id="PS50011">
    <property type="entry name" value="PROTEIN_KINASE_DOM"/>
    <property type="match status" value="1"/>
</dbReference>
<dbReference type="Gene3D" id="3.80.10.10">
    <property type="entry name" value="Ribonuclease Inhibitor"/>
    <property type="match status" value="2"/>
</dbReference>
<comment type="caution">
    <text evidence="17">The sequence shown here is derived from an EMBL/GenBank/DDBJ whole genome shotgun (WGS) entry which is preliminary data.</text>
</comment>